<evidence type="ECO:0000313" key="1">
    <source>
        <dbReference type="EMBL" id="GAG20310.1"/>
    </source>
</evidence>
<sequence length="189" mass="22962">LLNKYNALETEFQECRAWIKHQKKKFSIIEWLNENCKSPQDYSTWLNNISIGQKEVELIFTHNFVMGMYYIFQKNLNLSDEQCFPIRAFNQKKNILFALEDDAWKMLDYNQVKNLIKPIHKKLQHEFKVWCDLHPKIVNNIYSNEFEENIQKINGIYKQTYDVALRKINIKLYEYLKFNLKSKVQYDFV</sequence>
<accession>X0VPZ4</accession>
<feature type="non-terminal residue" evidence="1">
    <location>
        <position position="1"/>
    </location>
</feature>
<organism evidence="1">
    <name type="scientific">marine sediment metagenome</name>
    <dbReference type="NCBI Taxonomy" id="412755"/>
    <lineage>
        <taxon>unclassified sequences</taxon>
        <taxon>metagenomes</taxon>
        <taxon>ecological metagenomes</taxon>
    </lineage>
</organism>
<reference evidence="1" key="1">
    <citation type="journal article" date="2014" name="Front. Microbiol.">
        <title>High frequency of phylogenetically diverse reductive dehalogenase-homologous genes in deep subseafloor sedimentary metagenomes.</title>
        <authorList>
            <person name="Kawai M."/>
            <person name="Futagami T."/>
            <person name="Toyoda A."/>
            <person name="Takaki Y."/>
            <person name="Nishi S."/>
            <person name="Hori S."/>
            <person name="Arai W."/>
            <person name="Tsubouchi T."/>
            <person name="Morono Y."/>
            <person name="Uchiyama I."/>
            <person name="Ito T."/>
            <person name="Fujiyama A."/>
            <person name="Inagaki F."/>
            <person name="Takami H."/>
        </authorList>
    </citation>
    <scope>NUCLEOTIDE SEQUENCE</scope>
    <source>
        <strain evidence="1">Expedition CK06-06</strain>
    </source>
</reference>
<comment type="caution">
    <text evidence="1">The sequence shown here is derived from an EMBL/GenBank/DDBJ whole genome shotgun (WGS) entry which is preliminary data.</text>
</comment>
<protein>
    <submittedName>
        <fullName evidence="1">Uncharacterized protein</fullName>
    </submittedName>
</protein>
<gene>
    <name evidence="1" type="ORF">S01H1_52962</name>
</gene>
<dbReference type="AlphaFoldDB" id="X0VPZ4"/>
<name>X0VPZ4_9ZZZZ</name>
<dbReference type="EMBL" id="BARS01034266">
    <property type="protein sequence ID" value="GAG20310.1"/>
    <property type="molecule type" value="Genomic_DNA"/>
</dbReference>
<proteinExistence type="predicted"/>